<reference evidence="7" key="1">
    <citation type="submission" date="2016-06" db="UniProtKB">
        <authorList>
            <consortium name="WormBaseParasite"/>
        </authorList>
    </citation>
    <scope>IDENTIFICATION</scope>
</reference>
<feature type="domain" description="SCP2" evidence="4">
    <location>
        <begin position="32"/>
        <end position="117"/>
    </location>
</feature>
<evidence type="ECO:0000259" key="4">
    <source>
        <dbReference type="Pfam" id="PF02036"/>
    </source>
</evidence>
<dbReference type="OrthoDB" id="5327538at2759"/>
<evidence type="ECO:0000313" key="7">
    <source>
        <dbReference type="WBParaSite" id="SBAD_0000044901-mRNA-1"/>
    </source>
</evidence>
<dbReference type="SUPFAM" id="SSF55718">
    <property type="entry name" value="SCP-like"/>
    <property type="match status" value="1"/>
</dbReference>
<keyword evidence="6" id="KW-1185">Reference proteome</keyword>
<keyword evidence="2" id="KW-0521">NADP</keyword>
<evidence type="ECO:0000256" key="1">
    <source>
        <dbReference type="ARBA" id="ARBA00006484"/>
    </source>
</evidence>
<evidence type="ECO:0000256" key="2">
    <source>
        <dbReference type="ARBA" id="ARBA00022857"/>
    </source>
</evidence>
<dbReference type="Gene3D" id="3.30.1050.10">
    <property type="entry name" value="SCP2 sterol-binding domain"/>
    <property type="match status" value="1"/>
</dbReference>
<dbReference type="InterPro" id="IPR036527">
    <property type="entry name" value="SCP2_sterol-bd_dom_sf"/>
</dbReference>
<dbReference type="EMBL" id="UZAM01001080">
    <property type="protein sequence ID" value="VDO83477.1"/>
    <property type="molecule type" value="Genomic_DNA"/>
</dbReference>
<reference evidence="5 6" key="2">
    <citation type="submission" date="2018-11" db="EMBL/GenBank/DDBJ databases">
        <authorList>
            <consortium name="Pathogen Informatics"/>
        </authorList>
    </citation>
    <scope>NUCLEOTIDE SEQUENCE [LARGE SCALE GENOMIC DNA]</scope>
</reference>
<dbReference type="GO" id="GO:0016491">
    <property type="term" value="F:oxidoreductase activity"/>
    <property type="evidence" value="ECO:0007669"/>
    <property type="project" value="UniProtKB-KW"/>
</dbReference>
<evidence type="ECO:0000313" key="5">
    <source>
        <dbReference type="EMBL" id="VDO83477.1"/>
    </source>
</evidence>
<comment type="similarity">
    <text evidence="1">Belongs to the short-chain dehydrogenases/reductases (SDR) family.</text>
</comment>
<proteinExistence type="inferred from homology"/>
<organism evidence="7">
    <name type="scientific">Soboliphyme baturini</name>
    <dbReference type="NCBI Taxonomy" id="241478"/>
    <lineage>
        <taxon>Eukaryota</taxon>
        <taxon>Metazoa</taxon>
        <taxon>Ecdysozoa</taxon>
        <taxon>Nematoda</taxon>
        <taxon>Enoplea</taxon>
        <taxon>Dorylaimia</taxon>
        <taxon>Dioctophymatida</taxon>
        <taxon>Dioctophymatoidea</taxon>
        <taxon>Soboliphymatidae</taxon>
        <taxon>Soboliphyme</taxon>
    </lineage>
</organism>
<dbReference type="WBParaSite" id="SBAD_0000044901-mRNA-1">
    <property type="protein sequence ID" value="SBAD_0000044901-mRNA-1"/>
    <property type="gene ID" value="SBAD_0000044901"/>
</dbReference>
<dbReference type="InterPro" id="IPR003033">
    <property type="entry name" value="SCP2_sterol-bd_dom"/>
</dbReference>
<dbReference type="AlphaFoldDB" id="A0A183I9Y5"/>
<dbReference type="PANTHER" id="PTHR42808">
    <property type="entry name" value="HYDROXYSTEROID DEHYDROGENASE-LIKE PROTEIN 2"/>
    <property type="match status" value="1"/>
</dbReference>
<dbReference type="Proteomes" id="UP000270296">
    <property type="component" value="Unassembled WGS sequence"/>
</dbReference>
<dbReference type="PANTHER" id="PTHR42808:SF3">
    <property type="entry name" value="HYDROXYSTEROID DEHYDROGENASE-LIKE PROTEIN 2"/>
    <property type="match status" value="1"/>
</dbReference>
<evidence type="ECO:0000313" key="6">
    <source>
        <dbReference type="Proteomes" id="UP000270296"/>
    </source>
</evidence>
<dbReference type="InterPro" id="IPR051935">
    <property type="entry name" value="HSDL2"/>
</dbReference>
<dbReference type="Pfam" id="PF02036">
    <property type="entry name" value="SCP2"/>
    <property type="match status" value="1"/>
</dbReference>
<keyword evidence="3" id="KW-0560">Oxidoreductase</keyword>
<protein>
    <submittedName>
        <fullName evidence="7">SCP2 domain-containing protein</fullName>
    </submittedName>
</protein>
<gene>
    <name evidence="5" type="ORF">SBAD_LOCUS429</name>
</gene>
<accession>A0A183I9Y5</accession>
<sequence length="123" mass="13554">MQSSDTASRSQVNLIASIFNSLQTMLNKTETDLAGKVFTFNVTDVTPNQWYVNLKSTPAKCAQGSLKDATPDVEFMMDSDTLVLIFNGKLKPSTAFVTGKMKFTGNFESALQMEKLVEMLTNP</sequence>
<evidence type="ECO:0000256" key="3">
    <source>
        <dbReference type="ARBA" id="ARBA00023002"/>
    </source>
</evidence>
<name>A0A183I9Y5_9BILA</name>